<name>A0ABV0T3H4_9TELE</name>
<reference evidence="2 3" key="1">
    <citation type="submission" date="2021-06" db="EMBL/GenBank/DDBJ databases">
        <authorList>
            <person name="Palmer J.M."/>
        </authorList>
    </citation>
    <scope>NUCLEOTIDE SEQUENCE [LARGE SCALE GENOMIC DNA]</scope>
    <source>
        <strain evidence="3">if_2019</strain>
        <tissue evidence="2">Muscle</tissue>
    </source>
</reference>
<sequence>MTQKCSSLCPSQTKICPLKDTDLSHEFKSTFLETQTVNASPSLTETLGPQPVAPGVSISPVNSSRDEDLHSSHFSCLSGSVSISVSHVSLGAINMCVTSSPPSCSSSSSRLLGKVCVAWSWLLVGRQSVWAAAQTDWEAEKQE</sequence>
<dbReference type="Proteomes" id="UP001482620">
    <property type="component" value="Unassembled WGS sequence"/>
</dbReference>
<proteinExistence type="predicted"/>
<protein>
    <submittedName>
        <fullName evidence="2">Uncharacterized protein</fullName>
    </submittedName>
</protein>
<keyword evidence="3" id="KW-1185">Reference proteome</keyword>
<feature type="region of interest" description="Disordered" evidence="1">
    <location>
        <begin position="41"/>
        <end position="64"/>
    </location>
</feature>
<comment type="caution">
    <text evidence="2">The sequence shown here is derived from an EMBL/GenBank/DDBJ whole genome shotgun (WGS) entry which is preliminary data.</text>
</comment>
<evidence type="ECO:0000256" key="1">
    <source>
        <dbReference type="SAM" id="MobiDB-lite"/>
    </source>
</evidence>
<dbReference type="EMBL" id="JAHRIQ010015703">
    <property type="protein sequence ID" value="MEQ2226626.1"/>
    <property type="molecule type" value="Genomic_DNA"/>
</dbReference>
<gene>
    <name evidence="2" type="ORF">ILYODFUR_029193</name>
</gene>
<evidence type="ECO:0000313" key="3">
    <source>
        <dbReference type="Proteomes" id="UP001482620"/>
    </source>
</evidence>
<evidence type="ECO:0000313" key="2">
    <source>
        <dbReference type="EMBL" id="MEQ2226626.1"/>
    </source>
</evidence>
<organism evidence="2 3">
    <name type="scientific">Ilyodon furcidens</name>
    <name type="common">goldbreast splitfin</name>
    <dbReference type="NCBI Taxonomy" id="33524"/>
    <lineage>
        <taxon>Eukaryota</taxon>
        <taxon>Metazoa</taxon>
        <taxon>Chordata</taxon>
        <taxon>Craniata</taxon>
        <taxon>Vertebrata</taxon>
        <taxon>Euteleostomi</taxon>
        <taxon>Actinopterygii</taxon>
        <taxon>Neopterygii</taxon>
        <taxon>Teleostei</taxon>
        <taxon>Neoteleostei</taxon>
        <taxon>Acanthomorphata</taxon>
        <taxon>Ovalentaria</taxon>
        <taxon>Atherinomorphae</taxon>
        <taxon>Cyprinodontiformes</taxon>
        <taxon>Goodeidae</taxon>
        <taxon>Ilyodon</taxon>
    </lineage>
</organism>
<accession>A0ABV0T3H4</accession>